<evidence type="ECO:0000256" key="15">
    <source>
        <dbReference type="ARBA" id="ARBA00023242"/>
    </source>
</evidence>
<evidence type="ECO:0000256" key="1">
    <source>
        <dbReference type="ARBA" id="ARBA00001966"/>
    </source>
</evidence>
<dbReference type="SUPFAM" id="SSF52540">
    <property type="entry name" value="P-loop containing nucleoside triphosphate hydrolases"/>
    <property type="match status" value="1"/>
</dbReference>
<organism evidence="25 26">
    <name type="scientific">Acrodontium crateriforme</name>
    <dbReference type="NCBI Taxonomy" id="150365"/>
    <lineage>
        <taxon>Eukaryota</taxon>
        <taxon>Fungi</taxon>
        <taxon>Dikarya</taxon>
        <taxon>Ascomycota</taxon>
        <taxon>Pezizomycotina</taxon>
        <taxon>Dothideomycetes</taxon>
        <taxon>Dothideomycetidae</taxon>
        <taxon>Mycosphaerellales</taxon>
        <taxon>Teratosphaeriaceae</taxon>
        <taxon>Acrodontium</taxon>
    </lineage>
</organism>
<feature type="region of interest" description="Disordered" evidence="23">
    <location>
        <begin position="106"/>
        <end position="135"/>
    </location>
</feature>
<evidence type="ECO:0000256" key="22">
    <source>
        <dbReference type="ARBA" id="ARBA00048954"/>
    </source>
</evidence>
<dbReference type="PROSITE" id="PS51193">
    <property type="entry name" value="HELICASE_ATP_BIND_2"/>
    <property type="match status" value="1"/>
</dbReference>
<keyword evidence="13" id="KW-0238">DNA-binding</keyword>
<keyword evidence="12" id="KW-0411">Iron-sulfur</keyword>
<dbReference type="GO" id="GO:0043139">
    <property type="term" value="F:5'-3' DNA helicase activity"/>
    <property type="evidence" value="ECO:0007669"/>
    <property type="project" value="UniProtKB-EC"/>
</dbReference>
<comment type="function">
    <text evidence="21">ATP-dependent DNA helicase important for chromosome transmission and normal cell cycle progression in G(2)/M. May have a role in changing DNA topology to allow the loading of proteins involved in maintaining sister chromatid cohesion in the vicinity of the centromeres. Has a specific role in chromosome segregation during meiosis II.</text>
</comment>
<dbReference type="InterPro" id="IPR006555">
    <property type="entry name" value="ATP-dep_Helicase_C"/>
</dbReference>
<evidence type="ECO:0000313" key="25">
    <source>
        <dbReference type="EMBL" id="WPH00584.1"/>
    </source>
</evidence>
<gene>
    <name evidence="25" type="ORF">R9X50_00341400</name>
</gene>
<dbReference type="GO" id="GO:0051536">
    <property type="term" value="F:iron-sulfur cluster binding"/>
    <property type="evidence" value="ECO:0007669"/>
    <property type="project" value="UniProtKB-KW"/>
</dbReference>
<dbReference type="InterPro" id="IPR010614">
    <property type="entry name" value="RAD3-like_helicase_DEAD"/>
</dbReference>
<evidence type="ECO:0000256" key="16">
    <source>
        <dbReference type="ARBA" id="ARBA00023306"/>
    </source>
</evidence>
<dbReference type="PANTHER" id="PTHR11472">
    <property type="entry name" value="DNA REPAIR DEAD HELICASE RAD3/XP-D SUBFAMILY MEMBER"/>
    <property type="match status" value="1"/>
</dbReference>
<evidence type="ECO:0000259" key="24">
    <source>
        <dbReference type="PROSITE" id="PS51193"/>
    </source>
</evidence>
<evidence type="ECO:0000256" key="10">
    <source>
        <dbReference type="ARBA" id="ARBA00022840"/>
    </source>
</evidence>
<keyword evidence="10" id="KW-0067">ATP-binding</keyword>
<protein>
    <recommendedName>
        <fullName evidence="5">ATP-dependent DNA helicase CHL1</fullName>
        <ecNumber evidence="18">5.6.2.3</ecNumber>
    </recommendedName>
    <alternativeName>
        <fullName evidence="4">ATP-dependent DNA helicase chl1</fullName>
    </alternativeName>
    <alternativeName>
        <fullName evidence="17">Chromosome loss protein 1</fullName>
    </alternativeName>
    <alternativeName>
        <fullName evidence="19 20">DNA 5'-3' helicase CHL1</fullName>
    </alternativeName>
</protein>
<evidence type="ECO:0000256" key="23">
    <source>
        <dbReference type="SAM" id="MobiDB-lite"/>
    </source>
</evidence>
<dbReference type="InterPro" id="IPR002464">
    <property type="entry name" value="DNA/RNA_helicase_DEAH_CS"/>
</dbReference>
<dbReference type="EMBL" id="CP138583">
    <property type="protein sequence ID" value="WPH00584.1"/>
    <property type="molecule type" value="Genomic_DNA"/>
</dbReference>
<dbReference type="SMART" id="SM00488">
    <property type="entry name" value="DEXDc2"/>
    <property type="match status" value="1"/>
</dbReference>
<dbReference type="FunFam" id="3.40.50.300:FF:002774">
    <property type="entry name" value="ATP-dependent DNA helicase chl1"/>
    <property type="match status" value="1"/>
</dbReference>
<evidence type="ECO:0000256" key="12">
    <source>
        <dbReference type="ARBA" id="ARBA00023014"/>
    </source>
</evidence>
<dbReference type="GO" id="GO:0006139">
    <property type="term" value="P:nucleobase-containing compound metabolic process"/>
    <property type="evidence" value="ECO:0007669"/>
    <property type="project" value="InterPro"/>
</dbReference>
<dbReference type="InterPro" id="IPR027417">
    <property type="entry name" value="P-loop_NTPase"/>
</dbReference>
<accession>A0AAQ3R7E8</accession>
<evidence type="ECO:0000256" key="9">
    <source>
        <dbReference type="ARBA" id="ARBA00022806"/>
    </source>
</evidence>
<keyword evidence="7" id="KW-0547">Nucleotide-binding</keyword>
<keyword evidence="15" id="KW-0539">Nucleus</keyword>
<dbReference type="Gene3D" id="3.40.50.300">
    <property type="entry name" value="P-loop containing nucleotide triphosphate hydrolases"/>
    <property type="match status" value="3"/>
</dbReference>
<dbReference type="CDD" id="cd18788">
    <property type="entry name" value="SF2_C_XPD"/>
    <property type="match status" value="1"/>
</dbReference>
<keyword evidence="6" id="KW-0479">Metal-binding</keyword>
<evidence type="ECO:0000256" key="5">
    <source>
        <dbReference type="ARBA" id="ARBA00017386"/>
    </source>
</evidence>
<evidence type="ECO:0000313" key="26">
    <source>
        <dbReference type="Proteomes" id="UP001303373"/>
    </source>
</evidence>
<evidence type="ECO:0000256" key="19">
    <source>
        <dbReference type="ARBA" id="ARBA00044998"/>
    </source>
</evidence>
<dbReference type="InterPro" id="IPR006554">
    <property type="entry name" value="Helicase-like_DEXD_c2"/>
</dbReference>
<dbReference type="GO" id="GO:0006974">
    <property type="term" value="P:DNA damage response"/>
    <property type="evidence" value="ECO:0007669"/>
    <property type="project" value="UniProtKB-ARBA"/>
</dbReference>
<dbReference type="FunFam" id="3.40.50.300:FF:001372">
    <property type="entry name" value="ATP-dependent DNA helicase chl1"/>
    <property type="match status" value="1"/>
</dbReference>
<evidence type="ECO:0000256" key="17">
    <source>
        <dbReference type="ARBA" id="ARBA00029709"/>
    </source>
</evidence>
<dbReference type="GO" id="GO:0005634">
    <property type="term" value="C:nucleus"/>
    <property type="evidence" value="ECO:0007669"/>
    <property type="project" value="UniProtKB-SubCell"/>
</dbReference>
<proteinExistence type="inferred from homology"/>
<comment type="similarity">
    <text evidence="3">Belongs to the DEAD box helicase family. DEAH subfamily. DDX11/CHL1 sub-subfamily.</text>
</comment>
<dbReference type="GO" id="GO:0016818">
    <property type="term" value="F:hydrolase activity, acting on acid anhydrides, in phosphorus-containing anhydrides"/>
    <property type="evidence" value="ECO:0007669"/>
    <property type="project" value="InterPro"/>
</dbReference>
<comment type="subcellular location">
    <subcellularLocation>
        <location evidence="2">Nucleus</location>
    </subcellularLocation>
</comment>
<dbReference type="InterPro" id="IPR045028">
    <property type="entry name" value="DinG/Rad3-like"/>
</dbReference>
<dbReference type="PROSITE" id="PS00690">
    <property type="entry name" value="DEAH_ATP_HELICASE"/>
    <property type="match status" value="1"/>
</dbReference>
<evidence type="ECO:0000256" key="18">
    <source>
        <dbReference type="ARBA" id="ARBA00044969"/>
    </source>
</evidence>
<dbReference type="Pfam" id="PF06733">
    <property type="entry name" value="DEAD_2"/>
    <property type="match status" value="1"/>
</dbReference>
<dbReference type="InterPro" id="IPR014013">
    <property type="entry name" value="Helic_SF1/SF2_ATP-bd_DinG/Rad3"/>
</dbReference>
<evidence type="ECO:0000256" key="8">
    <source>
        <dbReference type="ARBA" id="ARBA00022801"/>
    </source>
</evidence>
<evidence type="ECO:0000256" key="3">
    <source>
        <dbReference type="ARBA" id="ARBA00008435"/>
    </source>
</evidence>
<reference evidence="25 26" key="1">
    <citation type="submission" date="2023-11" db="EMBL/GenBank/DDBJ databases">
        <title>An acidophilic fungus is an integral part of prey digestion in a carnivorous sundew plant.</title>
        <authorList>
            <person name="Tsai I.J."/>
        </authorList>
    </citation>
    <scope>NUCLEOTIDE SEQUENCE [LARGE SCALE GENOMIC DNA]</scope>
    <source>
        <strain evidence="25">169a</strain>
    </source>
</reference>
<dbReference type="GO" id="GO:0034085">
    <property type="term" value="P:establishment of sister chromatid cohesion"/>
    <property type="evidence" value="ECO:0007669"/>
    <property type="project" value="TreeGrafter"/>
</dbReference>
<dbReference type="Proteomes" id="UP001303373">
    <property type="component" value="Chromosome 4"/>
</dbReference>
<comment type="catalytic activity">
    <reaction evidence="22">
        <text>ATP + H2O = ADP + phosphate + H(+)</text>
        <dbReference type="Rhea" id="RHEA:13065"/>
        <dbReference type="ChEBI" id="CHEBI:15377"/>
        <dbReference type="ChEBI" id="CHEBI:15378"/>
        <dbReference type="ChEBI" id="CHEBI:30616"/>
        <dbReference type="ChEBI" id="CHEBI:43474"/>
        <dbReference type="ChEBI" id="CHEBI:456216"/>
        <dbReference type="EC" id="5.6.2.3"/>
    </reaction>
</comment>
<keyword evidence="14" id="KW-0413">Isomerase</keyword>
<dbReference type="Pfam" id="PF13307">
    <property type="entry name" value="Helicase_C_2"/>
    <property type="match status" value="1"/>
</dbReference>
<dbReference type="GO" id="GO:0003677">
    <property type="term" value="F:DNA binding"/>
    <property type="evidence" value="ECO:0007669"/>
    <property type="project" value="UniProtKB-KW"/>
</dbReference>
<evidence type="ECO:0000256" key="14">
    <source>
        <dbReference type="ARBA" id="ARBA00023235"/>
    </source>
</evidence>
<feature type="domain" description="Helicase ATP-binding" evidence="24">
    <location>
        <begin position="2"/>
        <end position="417"/>
    </location>
</feature>
<evidence type="ECO:0000256" key="11">
    <source>
        <dbReference type="ARBA" id="ARBA00023004"/>
    </source>
</evidence>
<dbReference type="EC" id="5.6.2.3" evidence="18"/>
<keyword evidence="8" id="KW-0378">Hydrolase</keyword>
<dbReference type="GO" id="GO:0005524">
    <property type="term" value="F:ATP binding"/>
    <property type="evidence" value="ECO:0007669"/>
    <property type="project" value="UniProtKB-KW"/>
</dbReference>
<dbReference type="InterPro" id="IPR013020">
    <property type="entry name" value="Rad3/Chl1-like"/>
</dbReference>
<keyword evidence="11" id="KW-0408">Iron</keyword>
<evidence type="ECO:0000256" key="2">
    <source>
        <dbReference type="ARBA" id="ARBA00004123"/>
    </source>
</evidence>
<evidence type="ECO:0000256" key="4">
    <source>
        <dbReference type="ARBA" id="ARBA00016387"/>
    </source>
</evidence>
<dbReference type="SMART" id="SM00491">
    <property type="entry name" value="HELICc2"/>
    <property type="match status" value="1"/>
</dbReference>
<dbReference type="NCBIfam" id="TIGR00604">
    <property type="entry name" value="rad3"/>
    <property type="match status" value="1"/>
</dbReference>
<dbReference type="AlphaFoldDB" id="A0AAQ3R7E8"/>
<evidence type="ECO:0000256" key="20">
    <source>
        <dbReference type="ARBA" id="ARBA00045008"/>
    </source>
</evidence>
<evidence type="ECO:0000256" key="6">
    <source>
        <dbReference type="ARBA" id="ARBA00022723"/>
    </source>
</evidence>
<sequence>MARKDFYHPFQPYEIQQKFMEALYDCIENGQVGIFESPTGTGKSLSLICGSLTWLREHKRKAFDEAIAAIQIDDDEPDWMLDHAKETRRKELQQVRADFEARLQSIRDREKQIRERSASKGEPPRKKQKRSANDVDLKLKDDEEFLLDDYDSDHDHPTASNNKSYSVESMKLMEQLGMIRDKQRPDEMEAEADELKIFVCSRTHSQLSQFVGELQRVKLPPSLPSSTTETENGKEFEWEELKQISLGSRKNLCINEKVNKLATQTAINERCVELQQSNVSSENKCPYIPKKDSEDLLLDFRDHAFSRIRDIEDLAKLGSRLEVCPYYASRPAIGPAEIVTLPYPLLLQKTAREALGISLKNHVVIIDEAHNILQAIEGIHSNQISEIQLKRARESLIIYLQKFRNKLKGSNRIYVTQVVRVIDSLLSFVSAIPTTDGKGGTMHPADLLRGKGVDQINLRKLIRYISESKLARKVEGYMAFTSQSQTNSMPEQKPSTPTLMQLQNFLTTLLNLSEEGQFFWYRDNNGCVLRYMLLDPSEHFRDLVEDCRAVILAGGTMSPMQDYIQQLFPYLNAVKTFSCGHLIPTSSLLVRTIGVDDHGHLDFTFKSRSNPMTMARVGKALLEIAPYVRGGLVVFFPSYSFLDEITAAWRKTDTFAKLNSTKTIFSDGRSGSAEDTFKAYGQTIKSNPRGAILLSVIGGKLSEGINFSDDLARCVVVVGLPFPNLDTPDWIAKMRYIDEKAAARGEAQGKASREHAENVCMRSVNQAIGRVIRHKDDWASVLLMDHRYTSQPIRNKLPDWIKKSLPEAKDVSISMAEITKDVQSFFSNKI</sequence>
<evidence type="ECO:0000256" key="7">
    <source>
        <dbReference type="ARBA" id="ARBA00022741"/>
    </source>
</evidence>
<dbReference type="PANTHER" id="PTHR11472:SF41">
    <property type="entry name" value="ATP-DEPENDENT DNA HELICASE DDX11-RELATED"/>
    <property type="match status" value="1"/>
</dbReference>
<dbReference type="GO" id="GO:0046872">
    <property type="term" value="F:metal ion binding"/>
    <property type="evidence" value="ECO:0007669"/>
    <property type="project" value="UniProtKB-KW"/>
</dbReference>
<keyword evidence="16" id="KW-0131">Cell cycle</keyword>
<evidence type="ECO:0000256" key="13">
    <source>
        <dbReference type="ARBA" id="ARBA00023125"/>
    </source>
</evidence>
<comment type="cofactor">
    <cofactor evidence="1">
        <name>[4Fe-4S] cluster</name>
        <dbReference type="ChEBI" id="CHEBI:49883"/>
    </cofactor>
</comment>
<name>A0AAQ3R7E8_9PEZI</name>
<evidence type="ECO:0000256" key="21">
    <source>
        <dbReference type="ARBA" id="ARBA00045702"/>
    </source>
</evidence>
<keyword evidence="26" id="KW-1185">Reference proteome</keyword>
<keyword evidence="9" id="KW-0347">Helicase</keyword>